<dbReference type="GeneID" id="9182293"/>
<dbReference type="PRINTS" id="PR00081">
    <property type="entry name" value="GDHRDH"/>
</dbReference>
<evidence type="ECO:0000313" key="6">
    <source>
        <dbReference type="Proteomes" id="UP000006911"/>
    </source>
</evidence>
<dbReference type="eggNOG" id="KOG1204">
    <property type="taxonomic scope" value="Eukaryota"/>
</dbReference>
<dbReference type="InterPro" id="IPR057326">
    <property type="entry name" value="KR_dom"/>
</dbReference>
<dbReference type="InterPro" id="IPR020904">
    <property type="entry name" value="Sc_DH/Rdtase_CS"/>
</dbReference>
<dbReference type="FunCoup" id="D5GPX3">
    <property type="interactions" value="95"/>
</dbReference>
<dbReference type="STRING" id="656061.D5GPX3"/>
<dbReference type="GO" id="GO:0050664">
    <property type="term" value="F:oxidoreductase activity, acting on NAD(P)H, oxygen as acceptor"/>
    <property type="evidence" value="ECO:0007669"/>
    <property type="project" value="TreeGrafter"/>
</dbReference>
<dbReference type="AlphaFoldDB" id="D5GPX3"/>
<comment type="similarity">
    <text evidence="1">Belongs to the short-chain dehydrogenases/reductases (SDR) family.</text>
</comment>
<feature type="domain" description="Ketoreductase" evidence="4">
    <location>
        <begin position="6"/>
        <end position="188"/>
    </location>
</feature>
<dbReference type="HOGENOM" id="CLU_010194_2_11_1"/>
<protein>
    <submittedName>
        <fullName evidence="5">(Perigord truffle) hypothetical protein</fullName>
    </submittedName>
</protein>
<dbReference type="Pfam" id="PF00106">
    <property type="entry name" value="adh_short"/>
    <property type="match status" value="1"/>
</dbReference>
<dbReference type="InParanoid" id="D5GPX3"/>
<keyword evidence="6" id="KW-1185">Reference proteome</keyword>
<dbReference type="PANTHER" id="PTHR43008">
    <property type="entry name" value="BENZIL REDUCTASE"/>
    <property type="match status" value="1"/>
</dbReference>
<dbReference type="FunFam" id="3.40.50.720:FF:000281">
    <property type="entry name" value="Uncharacterized oxidoreductase YIR035C"/>
    <property type="match status" value="1"/>
</dbReference>
<evidence type="ECO:0000313" key="5">
    <source>
        <dbReference type="EMBL" id="CAZ86550.1"/>
    </source>
</evidence>
<name>D5GPX3_TUBMM</name>
<proteinExistence type="inferred from homology"/>
<keyword evidence="3" id="KW-0560">Oxidoreductase</keyword>
<evidence type="ECO:0000256" key="3">
    <source>
        <dbReference type="ARBA" id="ARBA00023002"/>
    </source>
</evidence>
<evidence type="ECO:0000256" key="2">
    <source>
        <dbReference type="ARBA" id="ARBA00022857"/>
    </source>
</evidence>
<dbReference type="RefSeq" id="XP_002842359.1">
    <property type="nucleotide sequence ID" value="XM_002842313.1"/>
</dbReference>
<dbReference type="CDD" id="cd05367">
    <property type="entry name" value="SPR-like_SDR_c"/>
    <property type="match status" value="1"/>
</dbReference>
<dbReference type="InterPro" id="IPR002347">
    <property type="entry name" value="SDR_fam"/>
</dbReference>
<sequence length="279" mass="30048">MSIPNPVIILTGGSRGTGLAIATHLLTTTSAHVLAISRSTPLTLQHLQLTYPDTFRHLPADLSNSTTAPQAIATAINTWGRIDSLIINHGVLDPVAKIADANVEEWERAFRTNFFAAVRLISAALPSLRGRGGGGRVVFVSSGAAVTGYQGWGAYGASKAALNHLCVTLAAEEAGVIAVAVRPGVIDTQMQEDIREKHSEGMGASHERFRKLKEEGKLLRPEQPGNVIARLALEAERNLTGKFLKYNTITIVYDVTNESQLERRAIGQISRQNTPIDID</sequence>
<dbReference type="PANTHER" id="PTHR43008:SF8">
    <property type="entry name" value="BENZIL REDUCTASE ((S)-BENZOIN FORMING) IRC24"/>
    <property type="match status" value="1"/>
</dbReference>
<accession>D5GPX3</accession>
<dbReference type="SUPFAM" id="SSF51735">
    <property type="entry name" value="NAD(P)-binding Rossmann-fold domains"/>
    <property type="match status" value="1"/>
</dbReference>
<dbReference type="Gene3D" id="3.40.50.720">
    <property type="entry name" value="NAD(P)-binding Rossmann-like Domain"/>
    <property type="match status" value="1"/>
</dbReference>
<dbReference type="EMBL" id="FN430379">
    <property type="protein sequence ID" value="CAZ86550.1"/>
    <property type="molecule type" value="Genomic_DNA"/>
</dbReference>
<gene>
    <name evidence="5" type="ORF">GSTUM_00012057001</name>
</gene>
<dbReference type="SMART" id="SM00822">
    <property type="entry name" value="PKS_KR"/>
    <property type="match status" value="1"/>
</dbReference>
<dbReference type="InterPro" id="IPR036291">
    <property type="entry name" value="NAD(P)-bd_dom_sf"/>
</dbReference>
<dbReference type="Proteomes" id="UP000006911">
    <property type="component" value="Unassembled WGS sequence"/>
</dbReference>
<keyword evidence="2" id="KW-0521">NADP</keyword>
<evidence type="ECO:0000256" key="1">
    <source>
        <dbReference type="ARBA" id="ARBA00006484"/>
    </source>
</evidence>
<dbReference type="PROSITE" id="PS00061">
    <property type="entry name" value="ADH_SHORT"/>
    <property type="match status" value="1"/>
</dbReference>
<reference evidence="5 6" key="1">
    <citation type="journal article" date="2010" name="Nature">
        <title>Perigord black truffle genome uncovers evolutionary origins and mechanisms of symbiosis.</title>
        <authorList>
            <person name="Martin F."/>
            <person name="Kohler A."/>
            <person name="Murat C."/>
            <person name="Balestrini R."/>
            <person name="Coutinho P.M."/>
            <person name="Jaillon O."/>
            <person name="Montanini B."/>
            <person name="Morin E."/>
            <person name="Noel B."/>
            <person name="Percudani R."/>
            <person name="Porcel B."/>
            <person name="Rubini A."/>
            <person name="Amicucci A."/>
            <person name="Amselem J."/>
            <person name="Anthouard V."/>
            <person name="Arcioni S."/>
            <person name="Artiguenave F."/>
            <person name="Aury J.M."/>
            <person name="Ballario P."/>
            <person name="Bolchi A."/>
            <person name="Brenna A."/>
            <person name="Brun A."/>
            <person name="Buee M."/>
            <person name="Cantarel B."/>
            <person name="Chevalier G."/>
            <person name="Couloux A."/>
            <person name="Da Silva C."/>
            <person name="Denoeud F."/>
            <person name="Duplessis S."/>
            <person name="Ghignone S."/>
            <person name="Hilselberger B."/>
            <person name="Iotti M."/>
            <person name="Marcais B."/>
            <person name="Mello A."/>
            <person name="Miranda M."/>
            <person name="Pacioni G."/>
            <person name="Quesneville H."/>
            <person name="Riccioni C."/>
            <person name="Ruotolo R."/>
            <person name="Splivallo R."/>
            <person name="Stocchi V."/>
            <person name="Tisserant E."/>
            <person name="Viscomi A.R."/>
            <person name="Zambonelli A."/>
            <person name="Zampieri E."/>
            <person name="Henrissat B."/>
            <person name="Lebrun M.H."/>
            <person name="Paolocci F."/>
            <person name="Bonfante P."/>
            <person name="Ottonello S."/>
            <person name="Wincker P."/>
        </authorList>
    </citation>
    <scope>NUCLEOTIDE SEQUENCE [LARGE SCALE GENOMIC DNA]</scope>
    <source>
        <strain evidence="5 6">Mel28</strain>
    </source>
</reference>
<organism evidence="5 6">
    <name type="scientific">Tuber melanosporum (strain Mel28)</name>
    <name type="common">Perigord black truffle</name>
    <dbReference type="NCBI Taxonomy" id="656061"/>
    <lineage>
        <taxon>Eukaryota</taxon>
        <taxon>Fungi</taxon>
        <taxon>Dikarya</taxon>
        <taxon>Ascomycota</taxon>
        <taxon>Pezizomycotina</taxon>
        <taxon>Pezizomycetes</taxon>
        <taxon>Pezizales</taxon>
        <taxon>Tuberaceae</taxon>
        <taxon>Tuber</taxon>
    </lineage>
</organism>
<dbReference type="OMA" id="SHVDEWR"/>
<evidence type="ECO:0000259" key="4">
    <source>
        <dbReference type="SMART" id="SM00822"/>
    </source>
</evidence>
<dbReference type="KEGG" id="tml:GSTUM_00012057001"/>